<accession>A0ACC2W080</accession>
<proteinExistence type="predicted"/>
<protein>
    <submittedName>
        <fullName evidence="1">Uncharacterized protein</fullName>
    </submittedName>
</protein>
<evidence type="ECO:0000313" key="1">
    <source>
        <dbReference type="EMBL" id="KAJ9104735.1"/>
    </source>
</evidence>
<sequence length="324" mass="33810">MSSIDGMRLGGRQSVPPPQVAPSLRPHVAGIHRTLTWDSGLSASPSVPSPLGTTVVPPPRSILERTSPPPSPTQASSVYPCNVPRHSHPHPRDNPRPLARPEENASLVTLASSEFAQPGILRSEGGASFMASSERREPSPSRDLLGPPLVVQDMSGQYGTPDPDADEGYAEQTPMMGAYPSGEASSSRRRTVSYFDRASSTYYFTDAPNGGGSILTSSLHAGGGGHLNHSIRSHDDRSGGVDDRASVTAVRRRGSWESGESSFSGAGVGAGARGSYSVASQHVHYEPSFTQLGGAGDGAGLTQSLGRLSVFERGGGDGRLGEVM</sequence>
<comment type="caution">
    <text evidence="1">The sequence shown here is derived from an EMBL/GenBank/DDBJ whole genome shotgun (WGS) entry which is preliminary data.</text>
</comment>
<reference evidence="1" key="1">
    <citation type="submission" date="2023-04" db="EMBL/GenBank/DDBJ databases">
        <title>Draft Genome sequencing of Naganishia species isolated from polar environments using Oxford Nanopore Technology.</title>
        <authorList>
            <person name="Leo P."/>
            <person name="Venkateswaran K."/>
        </authorList>
    </citation>
    <scope>NUCLEOTIDE SEQUENCE</scope>
    <source>
        <strain evidence="1">MNA-CCFEE 5262</strain>
    </source>
</reference>
<organism evidence="1 2">
    <name type="scientific">Naganishia adeliensis</name>
    <dbReference type="NCBI Taxonomy" id="92952"/>
    <lineage>
        <taxon>Eukaryota</taxon>
        <taxon>Fungi</taxon>
        <taxon>Dikarya</taxon>
        <taxon>Basidiomycota</taxon>
        <taxon>Agaricomycotina</taxon>
        <taxon>Tremellomycetes</taxon>
        <taxon>Filobasidiales</taxon>
        <taxon>Filobasidiaceae</taxon>
        <taxon>Naganishia</taxon>
    </lineage>
</organism>
<keyword evidence="2" id="KW-1185">Reference proteome</keyword>
<name>A0ACC2W080_9TREE</name>
<dbReference type="Proteomes" id="UP001230649">
    <property type="component" value="Unassembled WGS sequence"/>
</dbReference>
<dbReference type="EMBL" id="JASBWS010000052">
    <property type="protein sequence ID" value="KAJ9104735.1"/>
    <property type="molecule type" value="Genomic_DNA"/>
</dbReference>
<gene>
    <name evidence="1" type="ORF">QFC20_004508</name>
</gene>
<evidence type="ECO:0000313" key="2">
    <source>
        <dbReference type="Proteomes" id="UP001230649"/>
    </source>
</evidence>